<keyword evidence="1" id="KW-0812">Transmembrane</keyword>
<keyword evidence="1" id="KW-0472">Membrane</keyword>
<proteinExistence type="predicted"/>
<name>A0A0F9GNH2_9ZZZZ</name>
<gene>
    <name evidence="2" type="ORF">LCGC14_2099570</name>
</gene>
<protein>
    <submittedName>
        <fullName evidence="2">Uncharacterized protein</fullName>
    </submittedName>
</protein>
<keyword evidence="1" id="KW-1133">Transmembrane helix</keyword>
<dbReference type="AlphaFoldDB" id="A0A0F9GNH2"/>
<feature type="transmembrane region" description="Helical" evidence="1">
    <location>
        <begin position="32"/>
        <end position="51"/>
    </location>
</feature>
<organism evidence="2">
    <name type="scientific">marine sediment metagenome</name>
    <dbReference type="NCBI Taxonomy" id="412755"/>
    <lineage>
        <taxon>unclassified sequences</taxon>
        <taxon>metagenomes</taxon>
        <taxon>ecological metagenomes</taxon>
    </lineage>
</organism>
<accession>A0A0F9GNH2</accession>
<dbReference type="EMBL" id="LAZR01025733">
    <property type="protein sequence ID" value="KKL70970.1"/>
    <property type="molecule type" value="Genomic_DNA"/>
</dbReference>
<comment type="caution">
    <text evidence="2">The sequence shown here is derived from an EMBL/GenBank/DDBJ whole genome shotgun (WGS) entry which is preliminary data.</text>
</comment>
<sequence>MNDTERDELLIRVDERGATLTTQFSNHIKHHWMVTIPVLLIALGLLVALLTK</sequence>
<evidence type="ECO:0000256" key="1">
    <source>
        <dbReference type="SAM" id="Phobius"/>
    </source>
</evidence>
<reference evidence="2" key="1">
    <citation type="journal article" date="2015" name="Nature">
        <title>Complex archaea that bridge the gap between prokaryotes and eukaryotes.</title>
        <authorList>
            <person name="Spang A."/>
            <person name="Saw J.H."/>
            <person name="Jorgensen S.L."/>
            <person name="Zaremba-Niedzwiedzka K."/>
            <person name="Martijn J."/>
            <person name="Lind A.E."/>
            <person name="van Eijk R."/>
            <person name="Schleper C."/>
            <person name="Guy L."/>
            <person name="Ettema T.J."/>
        </authorList>
    </citation>
    <scope>NUCLEOTIDE SEQUENCE</scope>
</reference>
<evidence type="ECO:0000313" key="2">
    <source>
        <dbReference type="EMBL" id="KKL70970.1"/>
    </source>
</evidence>